<evidence type="ECO:0000313" key="2">
    <source>
        <dbReference type="Proteomes" id="UP000256964"/>
    </source>
</evidence>
<dbReference type="AlphaFoldDB" id="A0A371DGL4"/>
<reference evidence="1 2" key="1">
    <citation type="journal article" date="2018" name="Biotechnol. Biofuels">
        <title>Integrative visual omics of the white-rot fungus Polyporus brumalis exposes the biotechnological potential of its oxidative enzymes for delignifying raw plant biomass.</title>
        <authorList>
            <person name="Miyauchi S."/>
            <person name="Rancon A."/>
            <person name="Drula E."/>
            <person name="Hage H."/>
            <person name="Chaduli D."/>
            <person name="Favel A."/>
            <person name="Grisel S."/>
            <person name="Henrissat B."/>
            <person name="Herpoel-Gimbert I."/>
            <person name="Ruiz-Duenas F.J."/>
            <person name="Chevret D."/>
            <person name="Hainaut M."/>
            <person name="Lin J."/>
            <person name="Wang M."/>
            <person name="Pangilinan J."/>
            <person name="Lipzen A."/>
            <person name="Lesage-Meessen L."/>
            <person name="Navarro D."/>
            <person name="Riley R."/>
            <person name="Grigoriev I.V."/>
            <person name="Zhou S."/>
            <person name="Raouche S."/>
            <person name="Rosso M.N."/>
        </authorList>
    </citation>
    <scope>NUCLEOTIDE SEQUENCE [LARGE SCALE GENOMIC DNA]</scope>
    <source>
        <strain evidence="1 2">BRFM 1820</strain>
    </source>
</reference>
<sequence>MPTVLKRLAGPPTCPIVVVQYKNEFRGVGHEADLHWALVVITDRATLSGPSFQAYAQRRHTDDAQEYEYETQWYRRHAPASLFDVSATVRSLCLGGVQVGSVRAADVGKLMEYLASHPPMPSHRGWCSRDYVLELLELLRPFKMLRPDLQGIHLRAGAGDRREVGVDDLLPDLQEVGRVTQESIFQEEFRPCVKYAS</sequence>
<gene>
    <name evidence="1" type="ORF">OH76DRAFT_1346507</name>
</gene>
<evidence type="ECO:0000313" key="1">
    <source>
        <dbReference type="EMBL" id="RDX51669.1"/>
    </source>
</evidence>
<dbReference type="Proteomes" id="UP000256964">
    <property type="component" value="Unassembled WGS sequence"/>
</dbReference>
<keyword evidence="2" id="KW-1185">Reference proteome</keyword>
<dbReference type="EMBL" id="KZ857393">
    <property type="protein sequence ID" value="RDX51669.1"/>
    <property type="molecule type" value="Genomic_DNA"/>
</dbReference>
<dbReference type="OrthoDB" id="3160749at2759"/>
<name>A0A371DGL4_9APHY</name>
<organism evidence="1 2">
    <name type="scientific">Lentinus brumalis</name>
    <dbReference type="NCBI Taxonomy" id="2498619"/>
    <lineage>
        <taxon>Eukaryota</taxon>
        <taxon>Fungi</taxon>
        <taxon>Dikarya</taxon>
        <taxon>Basidiomycota</taxon>
        <taxon>Agaricomycotina</taxon>
        <taxon>Agaricomycetes</taxon>
        <taxon>Polyporales</taxon>
        <taxon>Polyporaceae</taxon>
        <taxon>Lentinus</taxon>
    </lineage>
</organism>
<accession>A0A371DGL4</accession>
<protein>
    <submittedName>
        <fullName evidence="1">Uncharacterized protein</fullName>
    </submittedName>
</protein>
<proteinExistence type="predicted"/>